<dbReference type="RefSeq" id="WP_306681569.1">
    <property type="nucleotide sequence ID" value="NZ_JAVDBT010000017.1"/>
</dbReference>
<comment type="similarity">
    <text evidence="2">Belongs to the bacterial solute-binding protein 8 family.</text>
</comment>
<evidence type="ECO:0000256" key="1">
    <source>
        <dbReference type="ARBA" id="ARBA00004196"/>
    </source>
</evidence>
<feature type="domain" description="Fe/B12 periplasmic-binding" evidence="7">
    <location>
        <begin position="53"/>
        <end position="338"/>
    </location>
</feature>
<dbReference type="SUPFAM" id="SSF53807">
    <property type="entry name" value="Helical backbone' metal receptor"/>
    <property type="match status" value="1"/>
</dbReference>
<dbReference type="PROSITE" id="PS51318">
    <property type="entry name" value="TAT"/>
    <property type="match status" value="1"/>
</dbReference>
<evidence type="ECO:0000313" key="8">
    <source>
        <dbReference type="EMBL" id="MDQ2067865.1"/>
    </source>
</evidence>
<keyword evidence="5" id="KW-0732">Signal</keyword>
<dbReference type="InterPro" id="IPR051313">
    <property type="entry name" value="Bact_iron-sidero_bind"/>
</dbReference>
<keyword evidence="3" id="KW-0813">Transport</keyword>
<dbReference type="Proteomes" id="UP001239680">
    <property type="component" value="Unassembled WGS sequence"/>
</dbReference>
<dbReference type="InterPro" id="IPR002491">
    <property type="entry name" value="ABC_transptr_periplasmic_BD"/>
</dbReference>
<accession>A0ABU0W1G5</accession>
<gene>
    <name evidence="8" type="ORF">Q9295_15935</name>
</gene>
<name>A0ABU0W1G5_9RHOB</name>
<proteinExistence type="inferred from homology"/>
<evidence type="ECO:0000256" key="3">
    <source>
        <dbReference type="ARBA" id="ARBA00022448"/>
    </source>
</evidence>
<dbReference type="PANTHER" id="PTHR30532">
    <property type="entry name" value="IRON III DICITRATE-BINDING PERIPLASMIC PROTEIN"/>
    <property type="match status" value="1"/>
</dbReference>
<dbReference type="InterPro" id="IPR006311">
    <property type="entry name" value="TAT_signal"/>
</dbReference>
<evidence type="ECO:0000256" key="5">
    <source>
        <dbReference type="ARBA" id="ARBA00022729"/>
    </source>
</evidence>
<evidence type="ECO:0000256" key="6">
    <source>
        <dbReference type="SAM" id="MobiDB-lite"/>
    </source>
</evidence>
<evidence type="ECO:0000313" key="9">
    <source>
        <dbReference type="Proteomes" id="UP001239680"/>
    </source>
</evidence>
<keyword evidence="4" id="KW-0408">Iron</keyword>
<dbReference type="PROSITE" id="PS50983">
    <property type="entry name" value="FE_B12_PBP"/>
    <property type="match status" value="1"/>
</dbReference>
<keyword evidence="9" id="KW-1185">Reference proteome</keyword>
<evidence type="ECO:0000256" key="4">
    <source>
        <dbReference type="ARBA" id="ARBA00022496"/>
    </source>
</evidence>
<comment type="caution">
    <text evidence="8">The sequence shown here is derived from an EMBL/GenBank/DDBJ whole genome shotgun (WGS) entry which is preliminary data.</text>
</comment>
<dbReference type="Pfam" id="PF01497">
    <property type="entry name" value="Peripla_BP_2"/>
    <property type="match status" value="1"/>
</dbReference>
<keyword evidence="4" id="KW-0406">Ion transport</keyword>
<organism evidence="8 9">
    <name type="scientific">Pseudogemmobacter lacusdianii</name>
    <dbReference type="NCBI Taxonomy" id="3069608"/>
    <lineage>
        <taxon>Bacteria</taxon>
        <taxon>Pseudomonadati</taxon>
        <taxon>Pseudomonadota</taxon>
        <taxon>Alphaproteobacteria</taxon>
        <taxon>Rhodobacterales</taxon>
        <taxon>Paracoccaceae</taxon>
        <taxon>Pseudogemmobacter</taxon>
    </lineage>
</organism>
<dbReference type="PANTHER" id="PTHR30532:SF28">
    <property type="entry name" value="PETROBACTIN-BINDING PROTEIN YCLQ"/>
    <property type="match status" value="1"/>
</dbReference>
<keyword evidence="4" id="KW-0410">Iron transport</keyword>
<dbReference type="EMBL" id="JAVDBT010000017">
    <property type="protein sequence ID" value="MDQ2067865.1"/>
    <property type="molecule type" value="Genomic_DNA"/>
</dbReference>
<reference evidence="8 9" key="1">
    <citation type="submission" date="2023-08" db="EMBL/GenBank/DDBJ databases">
        <title>Characterization of two Paracoccaceae strains isolated from Phycosphere and proposal of Xinfangfangia lacusdiani sp. nov.</title>
        <authorList>
            <person name="Deng Y."/>
            <person name="Zhang Y.Q."/>
        </authorList>
    </citation>
    <scope>NUCLEOTIDE SEQUENCE [LARGE SCALE GENOMIC DNA]</scope>
    <source>
        <strain evidence="8 9">CPCC 101601</strain>
    </source>
</reference>
<evidence type="ECO:0000259" key="7">
    <source>
        <dbReference type="PROSITE" id="PS50983"/>
    </source>
</evidence>
<evidence type="ECO:0000256" key="2">
    <source>
        <dbReference type="ARBA" id="ARBA00008814"/>
    </source>
</evidence>
<comment type="subcellular location">
    <subcellularLocation>
        <location evidence="1">Cell envelope</location>
    </subcellularLocation>
</comment>
<sequence length="341" mass="35202">MILTVPAHRRALLRAFGAAAFISAAFLPGLASAEVVVVKHAKGELSIESPPKKVAVFDLAALDIIDALGVDAVAGLPRGEDGAANVPGYLSAYNDPKFIGVGTLFEPDLAALKALAPDLIIISGRSASKYDAVKDIAPTLDLSPAGGGLVADTIANTLTLGQVFGAEDAAAAKIAELTTAVATMQAAVKDDDTALVLFAVAKTSMAHAPGQRFGTLYDYLGMGSVMDPIDPNATAAPRPEPGSPEAEAARQRQLEARDAALAAEPDWIITLDRAAISSPQPSDVQDRLSKDPAIAVTKAWQAGKVIHLDPRGWYLVGTGIQNLTLTAQAITAQLSAEAADQ</sequence>
<feature type="region of interest" description="Disordered" evidence="6">
    <location>
        <begin position="230"/>
        <end position="253"/>
    </location>
</feature>
<protein>
    <submittedName>
        <fullName evidence="8">ABC transporter substrate-binding protein</fullName>
    </submittedName>
</protein>
<dbReference type="Gene3D" id="3.40.50.1980">
    <property type="entry name" value="Nitrogenase molybdenum iron protein domain"/>
    <property type="match status" value="2"/>
</dbReference>